<dbReference type="Gene3D" id="3.30.70.100">
    <property type="match status" value="2"/>
</dbReference>
<dbReference type="EMBL" id="JASGXD010000013">
    <property type="protein sequence ID" value="KAK6001742.1"/>
    <property type="molecule type" value="Genomic_DNA"/>
</dbReference>
<sequence length="267" mass="29111">MSILSDRGPSMFEGSTVEQSLGTLASETEYEIVTTQANLPLSPLSFLQRMMAVTEIATIPLSAGSNVREPGSEATRIWQHMLATISQQDGCQKVYSGLQHEGPNTAQLFIVWDTLAHHENFQTLPVYRQMLESLEPILGGSPQLVHFELECPNDLAAAICAPVTELATLFLPGEMVSFDDNMNSFAAILTERAEGFMGCTFSWIIEDVEHGSLGPGVKGKAYILAIGWSSISAHAAFKQTSAFQKGLDLFKDALGSEIHHTTFWNTA</sequence>
<evidence type="ECO:0000313" key="2">
    <source>
        <dbReference type="Proteomes" id="UP001341245"/>
    </source>
</evidence>
<comment type="caution">
    <text evidence="1">The sequence shown here is derived from an EMBL/GenBank/DDBJ whole genome shotgun (WGS) entry which is preliminary data.</text>
</comment>
<evidence type="ECO:0008006" key="3">
    <source>
        <dbReference type="Google" id="ProtNLM"/>
    </source>
</evidence>
<keyword evidence="2" id="KW-1185">Reference proteome</keyword>
<reference evidence="1 2" key="1">
    <citation type="submission" date="2023-11" db="EMBL/GenBank/DDBJ databases">
        <title>Draft genome sequence and annotation of the polyextremotolerant black yeast-like fungus Aureobasidium pullulans NRRL 62042.</title>
        <authorList>
            <person name="Dielentheis-Frenken M.R.E."/>
            <person name="Wibberg D."/>
            <person name="Blank L.M."/>
            <person name="Tiso T."/>
        </authorList>
    </citation>
    <scope>NUCLEOTIDE SEQUENCE [LARGE SCALE GENOMIC DNA]</scope>
    <source>
        <strain evidence="1 2">NRRL 62042</strain>
    </source>
</reference>
<organism evidence="1 2">
    <name type="scientific">Aureobasidium pullulans</name>
    <name type="common">Black yeast</name>
    <name type="synonym">Pullularia pullulans</name>
    <dbReference type="NCBI Taxonomy" id="5580"/>
    <lineage>
        <taxon>Eukaryota</taxon>
        <taxon>Fungi</taxon>
        <taxon>Dikarya</taxon>
        <taxon>Ascomycota</taxon>
        <taxon>Pezizomycotina</taxon>
        <taxon>Dothideomycetes</taxon>
        <taxon>Dothideomycetidae</taxon>
        <taxon>Dothideales</taxon>
        <taxon>Saccotheciaceae</taxon>
        <taxon>Aureobasidium</taxon>
    </lineage>
</organism>
<evidence type="ECO:0000313" key="1">
    <source>
        <dbReference type="EMBL" id="KAK6001742.1"/>
    </source>
</evidence>
<dbReference type="SUPFAM" id="SSF54909">
    <property type="entry name" value="Dimeric alpha+beta barrel"/>
    <property type="match status" value="1"/>
</dbReference>
<name>A0ABR0TBC3_AURPU</name>
<protein>
    <recommendedName>
        <fullName evidence="3">ABM domain-containing protein</fullName>
    </recommendedName>
</protein>
<gene>
    <name evidence="1" type="ORF">QM012_002232</name>
</gene>
<dbReference type="InterPro" id="IPR011008">
    <property type="entry name" value="Dimeric_a/b-barrel"/>
</dbReference>
<proteinExistence type="predicted"/>
<dbReference type="Proteomes" id="UP001341245">
    <property type="component" value="Unassembled WGS sequence"/>
</dbReference>
<accession>A0ABR0TBC3</accession>